<feature type="transmembrane region" description="Helical" evidence="1">
    <location>
        <begin position="62"/>
        <end position="81"/>
    </location>
</feature>
<name>A0A2T7DVE1_9POAL</name>
<protein>
    <submittedName>
        <fullName evidence="2">Uncharacterized protein</fullName>
    </submittedName>
</protein>
<feature type="transmembrane region" description="Helical" evidence="1">
    <location>
        <begin position="39"/>
        <end position="56"/>
    </location>
</feature>
<dbReference type="AlphaFoldDB" id="A0A2T7DVE1"/>
<gene>
    <name evidence="2" type="ORF">GQ55_4G050700</name>
</gene>
<keyword evidence="3" id="KW-1185">Reference proteome</keyword>
<feature type="transmembrane region" description="Helical" evidence="1">
    <location>
        <begin position="218"/>
        <end position="241"/>
    </location>
</feature>
<accession>A0A2T7DVE1</accession>
<organism evidence="2 3">
    <name type="scientific">Panicum hallii var. hallii</name>
    <dbReference type="NCBI Taxonomy" id="1504633"/>
    <lineage>
        <taxon>Eukaryota</taxon>
        <taxon>Viridiplantae</taxon>
        <taxon>Streptophyta</taxon>
        <taxon>Embryophyta</taxon>
        <taxon>Tracheophyta</taxon>
        <taxon>Spermatophyta</taxon>
        <taxon>Magnoliopsida</taxon>
        <taxon>Liliopsida</taxon>
        <taxon>Poales</taxon>
        <taxon>Poaceae</taxon>
        <taxon>PACMAD clade</taxon>
        <taxon>Panicoideae</taxon>
        <taxon>Panicodae</taxon>
        <taxon>Paniceae</taxon>
        <taxon>Panicinae</taxon>
        <taxon>Panicum</taxon>
        <taxon>Panicum sect. Panicum</taxon>
    </lineage>
</organism>
<feature type="transmembrane region" description="Helical" evidence="1">
    <location>
        <begin position="142"/>
        <end position="161"/>
    </location>
</feature>
<evidence type="ECO:0000313" key="2">
    <source>
        <dbReference type="EMBL" id="PUZ59539.1"/>
    </source>
</evidence>
<keyword evidence="1" id="KW-1133">Transmembrane helix</keyword>
<proteinExistence type="predicted"/>
<keyword evidence="1" id="KW-0812">Transmembrane</keyword>
<evidence type="ECO:0000313" key="3">
    <source>
        <dbReference type="Proteomes" id="UP000244336"/>
    </source>
</evidence>
<dbReference type="OrthoDB" id="688792at2759"/>
<reference evidence="2 3" key="1">
    <citation type="submission" date="2018-04" db="EMBL/GenBank/DDBJ databases">
        <title>WGS assembly of Panicum hallii var. hallii HAL2.</title>
        <authorList>
            <person name="Lovell J."/>
            <person name="Jenkins J."/>
            <person name="Lowry D."/>
            <person name="Mamidi S."/>
            <person name="Sreedasyam A."/>
            <person name="Weng X."/>
            <person name="Barry K."/>
            <person name="Bonette J."/>
            <person name="Campitelli B."/>
            <person name="Daum C."/>
            <person name="Gordon S."/>
            <person name="Gould B."/>
            <person name="Lipzen A."/>
            <person name="MacQueen A."/>
            <person name="Palacio-Mejia J."/>
            <person name="Plott C."/>
            <person name="Shakirov E."/>
            <person name="Shu S."/>
            <person name="Yoshinaga Y."/>
            <person name="Zane M."/>
            <person name="Rokhsar D."/>
            <person name="Grimwood J."/>
            <person name="Schmutz J."/>
            <person name="Juenger T."/>
        </authorList>
    </citation>
    <scope>NUCLEOTIDE SEQUENCE [LARGE SCALE GENOMIC DNA]</scope>
    <source>
        <strain evidence="3">cv. HAL2</strain>
    </source>
</reference>
<keyword evidence="1" id="KW-0472">Membrane</keyword>
<dbReference type="Proteomes" id="UP000244336">
    <property type="component" value="Chromosome 4"/>
</dbReference>
<sequence length="246" mass="25702">MEPVHAANRALGSGGGGRDVRHEAVAILHARRPPWRLRLGYLFVAAPVMALCAGLLDGPWAAGSAYAVLLLGVASTWRAALLPRPLERVRADECRAEVSVGCGNQHEVATFPNAVMAWRGYLIVAVAATGSCYGLAGTPGAALVAYAILLLGVTSIWRAMLPPRPREEGNRGVGKGNRQGHEVTVSGAWTMAWCGCLLVAVPVLASSAGFIDGLGTTFFAYTLQLLGVAIIIAAMLLLALAKLKIA</sequence>
<feature type="transmembrane region" description="Helical" evidence="1">
    <location>
        <begin position="182"/>
        <end position="206"/>
    </location>
</feature>
<dbReference type="EMBL" id="CM009752">
    <property type="protein sequence ID" value="PUZ59539.1"/>
    <property type="molecule type" value="Genomic_DNA"/>
</dbReference>
<feature type="transmembrane region" description="Helical" evidence="1">
    <location>
        <begin position="118"/>
        <end position="136"/>
    </location>
</feature>
<dbReference type="Gramene" id="PUZ59539">
    <property type="protein sequence ID" value="PUZ59539"/>
    <property type="gene ID" value="GQ55_4G050700"/>
</dbReference>
<evidence type="ECO:0000256" key="1">
    <source>
        <dbReference type="SAM" id="Phobius"/>
    </source>
</evidence>